<dbReference type="PANTHER" id="PTHR34654:SF1">
    <property type="entry name" value="RNA-BINDING PROTEIN KHPA"/>
    <property type="match status" value="1"/>
</dbReference>
<reference evidence="4 5" key="1">
    <citation type="journal article" date="2016" name="Nat. Commun.">
        <title>Thousands of microbial genomes shed light on interconnected biogeochemical processes in an aquifer system.</title>
        <authorList>
            <person name="Anantharaman K."/>
            <person name="Brown C.T."/>
            <person name="Hug L.A."/>
            <person name="Sharon I."/>
            <person name="Castelle C.J."/>
            <person name="Probst A.J."/>
            <person name="Thomas B.C."/>
            <person name="Singh A."/>
            <person name="Wilkins M.J."/>
            <person name="Karaoz U."/>
            <person name="Brodie E.L."/>
            <person name="Williams K.H."/>
            <person name="Hubbard S.S."/>
            <person name="Banfield J.F."/>
        </authorList>
    </citation>
    <scope>NUCLEOTIDE SEQUENCE [LARGE SCALE GENOMIC DNA]</scope>
</reference>
<dbReference type="Proteomes" id="UP000177006">
    <property type="component" value="Unassembled WGS sequence"/>
</dbReference>
<dbReference type="STRING" id="1797457.A2160_06030"/>
<sequence length="85" mass="9241">MKDLLDYLVKALVDKPEEVKIGEVNNSPGNTVLTLHVAQADMGKIIGKQGKIIRALRLLLKVKGIKTGQYARLELAEESSPDSLG</sequence>
<dbReference type="InterPro" id="IPR009019">
    <property type="entry name" value="KH_sf_prok-type"/>
</dbReference>
<gene>
    <name evidence="3" type="primary">khpA</name>
    <name evidence="4" type="ORF">A2160_06030</name>
</gene>
<evidence type="ECO:0000256" key="2">
    <source>
        <dbReference type="ARBA" id="ARBA00022884"/>
    </source>
</evidence>
<dbReference type="HAMAP" id="MF_00088">
    <property type="entry name" value="KhpA"/>
    <property type="match status" value="1"/>
</dbReference>
<evidence type="ECO:0000256" key="1">
    <source>
        <dbReference type="ARBA" id="ARBA00022490"/>
    </source>
</evidence>
<dbReference type="CDD" id="cd22533">
    <property type="entry name" value="KH-II_YlqC-like"/>
    <property type="match status" value="1"/>
</dbReference>
<keyword evidence="1 3" id="KW-0963">Cytoplasm</keyword>
<dbReference type="GO" id="GO:0005737">
    <property type="term" value="C:cytoplasm"/>
    <property type="evidence" value="ECO:0007669"/>
    <property type="project" value="UniProtKB-SubCell"/>
</dbReference>
<dbReference type="GO" id="GO:0071555">
    <property type="term" value="P:cell wall organization"/>
    <property type="evidence" value="ECO:0007669"/>
    <property type="project" value="UniProtKB-KW"/>
</dbReference>
<keyword evidence="2 3" id="KW-0694">RNA-binding</keyword>
<evidence type="ECO:0000256" key="3">
    <source>
        <dbReference type="HAMAP-Rule" id="MF_00088"/>
    </source>
</evidence>
<dbReference type="Pfam" id="PF13083">
    <property type="entry name" value="KH_KhpA-B"/>
    <property type="match status" value="1"/>
</dbReference>
<name>A0A1F5E5C2_9BACT</name>
<keyword evidence="3" id="KW-0143">Chaperone</keyword>
<comment type="function">
    <text evidence="3">A probable RNA chaperone. Forms a complex with KhpB which binds to cellular RNA and controls its expression. Plays a role in peptidoglycan (PG) homeostasis and cell length regulation.</text>
</comment>
<evidence type="ECO:0000313" key="4">
    <source>
        <dbReference type="EMBL" id="OGD62573.1"/>
    </source>
</evidence>
<dbReference type="SUPFAM" id="SSF54814">
    <property type="entry name" value="Prokaryotic type KH domain (KH-domain type II)"/>
    <property type="match status" value="1"/>
</dbReference>
<dbReference type="Gene3D" id="3.30.300.20">
    <property type="match status" value="1"/>
</dbReference>
<dbReference type="EMBL" id="MEZK01000020">
    <property type="protein sequence ID" value="OGD62573.1"/>
    <property type="molecule type" value="Genomic_DNA"/>
</dbReference>
<dbReference type="PANTHER" id="PTHR34654">
    <property type="entry name" value="UPF0109 PROTEIN SCO5592"/>
    <property type="match status" value="1"/>
</dbReference>
<dbReference type="GO" id="GO:0003723">
    <property type="term" value="F:RNA binding"/>
    <property type="evidence" value="ECO:0007669"/>
    <property type="project" value="UniProtKB-UniRule"/>
</dbReference>
<comment type="caution">
    <text evidence="4">The sequence shown here is derived from an EMBL/GenBank/DDBJ whole genome shotgun (WGS) entry which is preliminary data.</text>
</comment>
<dbReference type="GO" id="GO:0009252">
    <property type="term" value="P:peptidoglycan biosynthetic process"/>
    <property type="evidence" value="ECO:0007669"/>
    <property type="project" value="UniProtKB-UniRule"/>
</dbReference>
<dbReference type="GO" id="GO:0008360">
    <property type="term" value="P:regulation of cell shape"/>
    <property type="evidence" value="ECO:0007669"/>
    <property type="project" value="UniProtKB-KW"/>
</dbReference>
<proteinExistence type="inferred from homology"/>
<organism evidence="4 5">
    <name type="scientific">Candidatus Beckwithbacteria bacterium RBG_13_42_9</name>
    <dbReference type="NCBI Taxonomy" id="1797457"/>
    <lineage>
        <taxon>Bacteria</taxon>
        <taxon>Candidatus Beckwithiibacteriota</taxon>
    </lineage>
</organism>
<keyword evidence="3" id="KW-0133">Cell shape</keyword>
<comment type="subunit">
    <text evidence="3">Forms a complex with KhpB.</text>
</comment>
<dbReference type="InterPro" id="IPR020627">
    <property type="entry name" value="KhpA"/>
</dbReference>
<accession>A0A1F5E5C2</accession>
<dbReference type="AlphaFoldDB" id="A0A1F5E5C2"/>
<keyword evidence="3" id="KW-0961">Cell wall biogenesis/degradation</keyword>
<dbReference type="InterPro" id="IPR015946">
    <property type="entry name" value="KH_dom-like_a/b"/>
</dbReference>
<evidence type="ECO:0000313" key="5">
    <source>
        <dbReference type="Proteomes" id="UP000177006"/>
    </source>
</evidence>
<protein>
    <recommendedName>
        <fullName evidence="3">RNA-binding protein KhpA</fullName>
    </recommendedName>
    <alternativeName>
        <fullName evidence="3">KH-domain protein A</fullName>
    </alternativeName>
</protein>
<comment type="subcellular location">
    <subcellularLocation>
        <location evidence="3">Cytoplasm</location>
    </subcellularLocation>
</comment>
<comment type="similarity">
    <text evidence="3">Belongs to the KhpA RNA-binding protein family.</text>
</comment>